<gene>
    <name evidence="1" type="ORF">L2E82_10175</name>
</gene>
<keyword evidence="2" id="KW-1185">Reference proteome</keyword>
<protein>
    <submittedName>
        <fullName evidence="1">Uncharacterized protein</fullName>
    </submittedName>
</protein>
<accession>A0ACB9G9C6</accession>
<dbReference type="EMBL" id="CM042010">
    <property type="protein sequence ID" value="KAI3780204.1"/>
    <property type="molecule type" value="Genomic_DNA"/>
</dbReference>
<evidence type="ECO:0000313" key="1">
    <source>
        <dbReference type="EMBL" id="KAI3780204.1"/>
    </source>
</evidence>
<dbReference type="Proteomes" id="UP001055811">
    <property type="component" value="Linkage Group LG02"/>
</dbReference>
<name>A0ACB9G9C6_CICIN</name>
<reference evidence="1 2" key="2">
    <citation type="journal article" date="2022" name="Mol. Ecol. Resour.">
        <title>The genomes of chicory, endive, great burdock and yacon provide insights into Asteraceae paleo-polyploidization history and plant inulin production.</title>
        <authorList>
            <person name="Fan W."/>
            <person name="Wang S."/>
            <person name="Wang H."/>
            <person name="Wang A."/>
            <person name="Jiang F."/>
            <person name="Liu H."/>
            <person name="Zhao H."/>
            <person name="Xu D."/>
            <person name="Zhang Y."/>
        </authorList>
    </citation>
    <scope>NUCLEOTIDE SEQUENCE [LARGE SCALE GENOMIC DNA]</scope>
    <source>
        <strain evidence="2">cv. Punajuju</strain>
        <tissue evidence="1">Leaves</tissue>
    </source>
</reference>
<organism evidence="1 2">
    <name type="scientific">Cichorium intybus</name>
    <name type="common">Chicory</name>
    <dbReference type="NCBI Taxonomy" id="13427"/>
    <lineage>
        <taxon>Eukaryota</taxon>
        <taxon>Viridiplantae</taxon>
        <taxon>Streptophyta</taxon>
        <taxon>Embryophyta</taxon>
        <taxon>Tracheophyta</taxon>
        <taxon>Spermatophyta</taxon>
        <taxon>Magnoliopsida</taxon>
        <taxon>eudicotyledons</taxon>
        <taxon>Gunneridae</taxon>
        <taxon>Pentapetalae</taxon>
        <taxon>asterids</taxon>
        <taxon>campanulids</taxon>
        <taxon>Asterales</taxon>
        <taxon>Asteraceae</taxon>
        <taxon>Cichorioideae</taxon>
        <taxon>Cichorieae</taxon>
        <taxon>Cichoriinae</taxon>
        <taxon>Cichorium</taxon>
    </lineage>
</organism>
<proteinExistence type="predicted"/>
<sequence>MMNRCAYQQQNNNNINNNNNNALVRSGEMMNGVVCPKPRRLCLLNPSMKESIISTSSPRIQHHYPIHQTEMRESKSRMELLDMILTKECYGAEKANNVVPSSPPFFCGSPPSRAANPVVQDAQFGNENPNPPSPAIEASPSSRKNGGSCARGKFGQKCPAVRVEGFNCRGISAVA</sequence>
<evidence type="ECO:0000313" key="2">
    <source>
        <dbReference type="Proteomes" id="UP001055811"/>
    </source>
</evidence>
<reference evidence="2" key="1">
    <citation type="journal article" date="2022" name="Mol. Ecol. Resour.">
        <title>The genomes of chicory, endive, great burdock and yacon provide insights into Asteraceae palaeo-polyploidization history and plant inulin production.</title>
        <authorList>
            <person name="Fan W."/>
            <person name="Wang S."/>
            <person name="Wang H."/>
            <person name="Wang A."/>
            <person name="Jiang F."/>
            <person name="Liu H."/>
            <person name="Zhao H."/>
            <person name="Xu D."/>
            <person name="Zhang Y."/>
        </authorList>
    </citation>
    <scope>NUCLEOTIDE SEQUENCE [LARGE SCALE GENOMIC DNA]</scope>
    <source>
        <strain evidence="2">cv. Punajuju</strain>
    </source>
</reference>
<comment type="caution">
    <text evidence="1">The sequence shown here is derived from an EMBL/GenBank/DDBJ whole genome shotgun (WGS) entry which is preliminary data.</text>
</comment>